<dbReference type="OrthoDB" id="2067143at2"/>
<evidence type="ECO:0000313" key="2">
    <source>
        <dbReference type="Proteomes" id="UP000092574"/>
    </source>
</evidence>
<protein>
    <submittedName>
        <fullName evidence="1">Uncharacterized protein</fullName>
    </submittedName>
</protein>
<keyword evidence="2" id="KW-1185">Reference proteome</keyword>
<organism evidence="1 2">
    <name type="scientific">Blautia pseudococcoides</name>
    <dbReference type="NCBI Taxonomy" id="1796616"/>
    <lineage>
        <taxon>Bacteria</taxon>
        <taxon>Bacillati</taxon>
        <taxon>Bacillota</taxon>
        <taxon>Clostridia</taxon>
        <taxon>Lachnospirales</taxon>
        <taxon>Lachnospiraceae</taxon>
        <taxon>Blautia</taxon>
    </lineage>
</organism>
<proteinExistence type="predicted"/>
<gene>
    <name evidence="1" type="ORF">A4V09_00875</name>
</gene>
<dbReference type="AlphaFoldDB" id="A0A1C7I6I4"/>
<evidence type="ECO:0000313" key="1">
    <source>
        <dbReference type="EMBL" id="ANU74453.2"/>
    </source>
</evidence>
<dbReference type="KEGG" id="byl:A4V09_00875"/>
<dbReference type="EMBL" id="CP015405">
    <property type="protein sequence ID" value="ANU74453.2"/>
    <property type="molecule type" value="Genomic_DNA"/>
</dbReference>
<name>A0A1C7I6I4_9FIRM</name>
<reference evidence="1" key="1">
    <citation type="submission" date="2017-04" db="EMBL/GenBank/DDBJ databases">
        <title>Complete Genome Sequences of Twelve Strains of a Stable Defined Moderately Diverse Mouse Microbiota 2 (sDMDMm2).</title>
        <authorList>
            <person name="Uchimura Y."/>
            <person name="Wyss M."/>
            <person name="Brugiroux S."/>
            <person name="Limenitakis J.P."/>
            <person name="Stecher B."/>
            <person name="McCoy K.D."/>
            <person name="Macpherson A.J."/>
        </authorList>
    </citation>
    <scope>NUCLEOTIDE SEQUENCE</scope>
    <source>
        <strain evidence="1">YL58</strain>
    </source>
</reference>
<accession>A0A1C7I6I4</accession>
<dbReference type="Proteomes" id="UP000092574">
    <property type="component" value="Chromosome"/>
</dbReference>
<sequence>MELVQDRIEEIVDKYELDYNYIGIRVQEEEFELGSMDHVSKVWVDGDETEEELDGVCVVDINKLSGADGYFGDHVAVVCGDRAEYGQDFGELIISDAVVVEILA</sequence>